<dbReference type="SUPFAM" id="SSF50346">
    <property type="entry name" value="PRC-barrel domain"/>
    <property type="match status" value="2"/>
</dbReference>
<proteinExistence type="predicted"/>
<evidence type="ECO:0000313" key="2">
    <source>
        <dbReference type="Proteomes" id="UP000192527"/>
    </source>
</evidence>
<keyword evidence="2" id="KW-1185">Reference proteome</keyword>
<dbReference type="GO" id="GO:0019684">
    <property type="term" value="P:photosynthesis, light reaction"/>
    <property type="evidence" value="ECO:0007669"/>
    <property type="project" value="InterPro"/>
</dbReference>
<sequence length="247" mass="28686">MLHNEKYIEGYSIHATDDELGQVDAFLFDDEKWAVRYLVADTRKWLPGRKVLLSPISIENINHQADHISVGLTKEQVKNSPDIDTEQPVSRAEEARMNQFFGWGNYWGEPGIWGPGFYPSELVQQEIQEMTEEEAEESHVRKTTEVIGYRVSTYNGEAGEVDSFLIDDETWKVRYVVIRSEVEEDKKVLVSTDWITDVDWADQSLHISVEKESFVKAPAYHPDLTINRDYEETIYKAFNKPPYWMEG</sequence>
<evidence type="ECO:0000313" key="1">
    <source>
        <dbReference type="EMBL" id="ARI75676.1"/>
    </source>
</evidence>
<organism evidence="1 2">
    <name type="scientific">Halobacillus mangrovi</name>
    <dbReference type="NCBI Taxonomy" id="402384"/>
    <lineage>
        <taxon>Bacteria</taxon>
        <taxon>Bacillati</taxon>
        <taxon>Bacillota</taxon>
        <taxon>Bacilli</taxon>
        <taxon>Bacillales</taxon>
        <taxon>Bacillaceae</taxon>
        <taxon>Halobacillus</taxon>
    </lineage>
</organism>
<protein>
    <recommendedName>
        <fullName evidence="3">PRC-barrel domain-containing protein</fullName>
    </recommendedName>
</protein>
<dbReference type="RefSeq" id="WP_085027442.1">
    <property type="nucleotide sequence ID" value="NZ_CP020772.1"/>
</dbReference>
<dbReference type="STRING" id="402384.HM131_02020"/>
<evidence type="ECO:0008006" key="3">
    <source>
        <dbReference type="Google" id="ProtNLM"/>
    </source>
</evidence>
<dbReference type="AlphaFoldDB" id="A0A1W5ZQW5"/>
<dbReference type="EMBL" id="CP020772">
    <property type="protein sequence ID" value="ARI75676.1"/>
    <property type="molecule type" value="Genomic_DNA"/>
</dbReference>
<gene>
    <name evidence="1" type="ORF">HM131_02020</name>
</gene>
<accession>A0A1W5ZQW5</accession>
<dbReference type="OrthoDB" id="9793882at2"/>
<reference evidence="1 2" key="1">
    <citation type="submission" date="2017-04" db="EMBL/GenBank/DDBJ databases">
        <title>The whole genome sequencing and assembly of Halobacillus mangrovi strain.</title>
        <authorList>
            <person name="Lee S.-J."/>
            <person name="Park M.-K."/>
            <person name="Kim J.-Y."/>
            <person name="Lee Y.-J."/>
            <person name="Yi H."/>
            <person name="Bahn Y.-S."/>
            <person name="Kim J.F."/>
            <person name="Lee D.-W."/>
        </authorList>
    </citation>
    <scope>NUCLEOTIDE SEQUENCE [LARGE SCALE GENOMIC DNA]</scope>
    <source>
        <strain evidence="1 2">KTB 131</strain>
    </source>
</reference>
<name>A0A1W5ZQW5_9BACI</name>
<dbReference type="GO" id="GO:0030077">
    <property type="term" value="C:plasma membrane light-harvesting complex"/>
    <property type="evidence" value="ECO:0007669"/>
    <property type="project" value="InterPro"/>
</dbReference>
<dbReference type="InterPro" id="IPR014747">
    <property type="entry name" value="Bac_photo_RC_H_C"/>
</dbReference>
<dbReference type="Gene3D" id="3.90.50.10">
    <property type="entry name" value="Photosynthetic Reaction Center, subunit H, domain 2"/>
    <property type="match status" value="2"/>
</dbReference>
<dbReference type="InterPro" id="IPR011033">
    <property type="entry name" value="PRC_barrel-like_sf"/>
</dbReference>
<dbReference type="KEGG" id="hmn:HM131_02020"/>
<dbReference type="Proteomes" id="UP000192527">
    <property type="component" value="Chromosome"/>
</dbReference>